<proteinExistence type="predicted"/>
<evidence type="ECO:0000256" key="1">
    <source>
        <dbReference type="SAM" id="MobiDB-lite"/>
    </source>
</evidence>
<feature type="compositionally biased region" description="Low complexity" evidence="1">
    <location>
        <begin position="25"/>
        <end position="52"/>
    </location>
</feature>
<dbReference type="InterPro" id="IPR022183">
    <property type="entry name" value="DUF3710"/>
</dbReference>
<dbReference type="Proteomes" id="UP000616839">
    <property type="component" value="Unassembled WGS sequence"/>
</dbReference>
<evidence type="ECO:0000313" key="2">
    <source>
        <dbReference type="EMBL" id="MBD8869625.1"/>
    </source>
</evidence>
<reference evidence="2" key="1">
    <citation type="submission" date="2020-09" db="EMBL/GenBank/DDBJ databases">
        <title>Nocardioides sp. strain MJB4 16S ribosomal RNA gene Genome sequencing and assembly.</title>
        <authorList>
            <person name="Kim I."/>
        </authorList>
    </citation>
    <scope>NUCLEOTIDE SEQUENCE</scope>
    <source>
        <strain evidence="2">MJB4</strain>
    </source>
</reference>
<dbReference type="EMBL" id="JACYXZ010000002">
    <property type="protein sequence ID" value="MBD8869625.1"/>
    <property type="molecule type" value="Genomic_DNA"/>
</dbReference>
<feature type="region of interest" description="Disordered" evidence="1">
    <location>
        <begin position="1"/>
        <end position="52"/>
    </location>
</feature>
<organism evidence="2 3">
    <name type="scientific">Nocardioides donggukensis</name>
    <dbReference type="NCBI Taxonomy" id="2774019"/>
    <lineage>
        <taxon>Bacteria</taxon>
        <taxon>Bacillati</taxon>
        <taxon>Actinomycetota</taxon>
        <taxon>Actinomycetes</taxon>
        <taxon>Propionibacteriales</taxon>
        <taxon>Nocardioidaceae</taxon>
        <taxon>Nocardioides</taxon>
    </lineage>
</organism>
<comment type="caution">
    <text evidence="2">The sequence shown here is derived from an EMBL/GenBank/DDBJ whole genome shotgun (WGS) entry which is preliminary data.</text>
</comment>
<feature type="region of interest" description="Disordered" evidence="1">
    <location>
        <begin position="213"/>
        <end position="232"/>
    </location>
</feature>
<gene>
    <name evidence="2" type="ORF">IE331_08310</name>
</gene>
<keyword evidence="3" id="KW-1185">Reference proteome</keyword>
<dbReference type="AlphaFoldDB" id="A0A927PZR3"/>
<dbReference type="RefSeq" id="WP_192142453.1">
    <property type="nucleotide sequence ID" value="NZ_JACYXZ010000002.1"/>
</dbReference>
<evidence type="ECO:0000313" key="3">
    <source>
        <dbReference type="Proteomes" id="UP000616839"/>
    </source>
</evidence>
<sequence>MKFGRKSQQAPAEPESTGPADTGEPADAGEPTDAGGTGGAADAAPAAAAAGPYDVAEVDLENDPVERVDLGGLLISPSEGLELRLQVDESSGTVQSVLIASAEGAVELRAFAAPRNGDLWSDVRRQMAAETSRQGGTATEREGRHGPELACLMTVKTPEGGSATQPTRVAGVNGPRWFLRATYLGKPAVEPEAAGLWEDAVASVVVRRGQEAMAPGDPLPITLPPQARRIST</sequence>
<name>A0A927PZR3_9ACTN</name>
<feature type="compositionally biased region" description="Polar residues" evidence="1">
    <location>
        <begin position="1"/>
        <end position="10"/>
    </location>
</feature>
<accession>A0A927PZR3</accession>
<protein>
    <submittedName>
        <fullName evidence="2">DUF3710 domain-containing protein</fullName>
    </submittedName>
</protein>
<dbReference type="Pfam" id="PF12502">
    <property type="entry name" value="DUF3710"/>
    <property type="match status" value="1"/>
</dbReference>